<feature type="domain" description="Ecp2 effector protein-like" evidence="2">
    <location>
        <begin position="62"/>
        <end position="160"/>
    </location>
</feature>
<reference evidence="3" key="1">
    <citation type="journal article" date="2023" name="Mol. Phylogenet. Evol.">
        <title>Genome-scale phylogeny and comparative genomics of the fungal order Sordariales.</title>
        <authorList>
            <person name="Hensen N."/>
            <person name="Bonometti L."/>
            <person name="Westerberg I."/>
            <person name="Brannstrom I.O."/>
            <person name="Guillou S."/>
            <person name="Cros-Aarteil S."/>
            <person name="Calhoun S."/>
            <person name="Haridas S."/>
            <person name="Kuo A."/>
            <person name="Mondo S."/>
            <person name="Pangilinan J."/>
            <person name="Riley R."/>
            <person name="LaButti K."/>
            <person name="Andreopoulos B."/>
            <person name="Lipzen A."/>
            <person name="Chen C."/>
            <person name="Yan M."/>
            <person name="Daum C."/>
            <person name="Ng V."/>
            <person name="Clum A."/>
            <person name="Steindorff A."/>
            <person name="Ohm R.A."/>
            <person name="Martin F."/>
            <person name="Silar P."/>
            <person name="Natvig D.O."/>
            <person name="Lalanne C."/>
            <person name="Gautier V."/>
            <person name="Ament-Velasquez S.L."/>
            <person name="Kruys A."/>
            <person name="Hutchinson M.I."/>
            <person name="Powell A.J."/>
            <person name="Barry K."/>
            <person name="Miller A.N."/>
            <person name="Grigoriev I.V."/>
            <person name="Debuchy R."/>
            <person name="Gladieux P."/>
            <person name="Hiltunen Thoren M."/>
            <person name="Johannesson H."/>
        </authorList>
    </citation>
    <scope>NUCLEOTIDE SEQUENCE</scope>
    <source>
        <strain evidence="3">CBS 315.58</strain>
    </source>
</reference>
<organism evidence="3 4">
    <name type="scientific">Triangularia verruculosa</name>
    <dbReference type="NCBI Taxonomy" id="2587418"/>
    <lineage>
        <taxon>Eukaryota</taxon>
        <taxon>Fungi</taxon>
        <taxon>Dikarya</taxon>
        <taxon>Ascomycota</taxon>
        <taxon>Pezizomycotina</taxon>
        <taxon>Sordariomycetes</taxon>
        <taxon>Sordariomycetidae</taxon>
        <taxon>Sordariales</taxon>
        <taxon>Podosporaceae</taxon>
        <taxon>Triangularia</taxon>
    </lineage>
</organism>
<feature type="chain" id="PRO_5043013930" evidence="1">
    <location>
        <begin position="21"/>
        <end position="172"/>
    </location>
</feature>
<comment type="caution">
    <text evidence="3">The sequence shown here is derived from an EMBL/GenBank/DDBJ whole genome shotgun (WGS) entry which is preliminary data.</text>
</comment>
<evidence type="ECO:0000256" key="1">
    <source>
        <dbReference type="SAM" id="SignalP"/>
    </source>
</evidence>
<accession>A0AAN6X8K8</accession>
<protein>
    <submittedName>
        <fullName evidence="3">Necrosis-inducing factor-domain-containing protein</fullName>
    </submittedName>
</protein>
<keyword evidence="1" id="KW-0732">Signal</keyword>
<dbReference type="EMBL" id="MU863993">
    <property type="protein sequence ID" value="KAK4196128.1"/>
    <property type="molecule type" value="Genomic_DNA"/>
</dbReference>
<dbReference type="InterPro" id="IPR029226">
    <property type="entry name" value="Ecp2-like"/>
</dbReference>
<proteinExistence type="predicted"/>
<dbReference type="Proteomes" id="UP001303160">
    <property type="component" value="Unassembled WGS sequence"/>
</dbReference>
<dbReference type="AlphaFoldDB" id="A0AAN6X8K8"/>
<reference evidence="3" key="2">
    <citation type="submission" date="2023-05" db="EMBL/GenBank/DDBJ databases">
        <authorList>
            <consortium name="Lawrence Berkeley National Laboratory"/>
            <person name="Steindorff A."/>
            <person name="Hensen N."/>
            <person name="Bonometti L."/>
            <person name="Westerberg I."/>
            <person name="Brannstrom I.O."/>
            <person name="Guillou S."/>
            <person name="Cros-Aarteil S."/>
            <person name="Calhoun S."/>
            <person name="Haridas S."/>
            <person name="Kuo A."/>
            <person name="Mondo S."/>
            <person name="Pangilinan J."/>
            <person name="Riley R."/>
            <person name="Labutti K."/>
            <person name="Andreopoulos B."/>
            <person name="Lipzen A."/>
            <person name="Chen C."/>
            <person name="Yanf M."/>
            <person name="Daum C."/>
            <person name="Ng V."/>
            <person name="Clum A."/>
            <person name="Ohm R."/>
            <person name="Martin F."/>
            <person name="Silar P."/>
            <person name="Natvig D."/>
            <person name="Lalanne C."/>
            <person name="Gautier V."/>
            <person name="Ament-Velasquez S.L."/>
            <person name="Kruys A."/>
            <person name="Hutchinson M.I."/>
            <person name="Powell A.J."/>
            <person name="Barry K."/>
            <person name="Miller A.N."/>
            <person name="Grigoriev I.V."/>
            <person name="Debuchy R."/>
            <person name="Gladieux P."/>
            <person name="Thoren M.H."/>
            <person name="Johannesson H."/>
        </authorList>
    </citation>
    <scope>NUCLEOTIDE SEQUENCE</scope>
    <source>
        <strain evidence="3">CBS 315.58</strain>
    </source>
</reference>
<keyword evidence="4" id="KW-1185">Reference proteome</keyword>
<feature type="signal peptide" evidence="1">
    <location>
        <begin position="1"/>
        <end position="20"/>
    </location>
</feature>
<evidence type="ECO:0000259" key="2">
    <source>
        <dbReference type="Pfam" id="PF14856"/>
    </source>
</evidence>
<evidence type="ECO:0000313" key="4">
    <source>
        <dbReference type="Proteomes" id="UP001303160"/>
    </source>
</evidence>
<evidence type="ECO:0000313" key="3">
    <source>
        <dbReference type="EMBL" id="KAK4196128.1"/>
    </source>
</evidence>
<dbReference type="Pfam" id="PF14856">
    <property type="entry name" value="Hce2"/>
    <property type="match status" value="1"/>
</dbReference>
<sequence length="172" mass="19285">MQFTKLVLAIAGIFTTAVQAAPTVSTLDTSTAPEDLGFTEGADGVWHRNQTDGSLPKLKAGCRDYWDYENDLSEASPFVSDCWMIYYNIRNDGFWYTKTNHETILNYGTCAYGIETVPKALIVEVDNEDVRTTIREAISRFADSLPGEEAKIGAWGQMKCDVYTVKWSIYHS</sequence>
<name>A0AAN6X8K8_9PEZI</name>
<gene>
    <name evidence="3" type="ORF">QBC40DRAFT_314268</name>
</gene>